<comment type="function">
    <text evidence="3">Involved in ubiquitin-mediated protein degradation. Regulatory factor in the ubiquitin/proteasome pathway that controls the turnover of proteasome substrates. Targets proteasomes to the nucleus and facilitates the degradation of nuclear proteins.</text>
</comment>
<comment type="subunit">
    <text evidence="3">Binds the proteasome.</text>
</comment>
<evidence type="ECO:0000256" key="4">
    <source>
        <dbReference type="SAM" id="MobiDB-lite"/>
    </source>
</evidence>
<evidence type="ECO:0000256" key="3">
    <source>
        <dbReference type="RuleBase" id="RU368013"/>
    </source>
</evidence>
<dbReference type="GO" id="GO:0015031">
    <property type="term" value="P:protein transport"/>
    <property type="evidence" value="ECO:0007669"/>
    <property type="project" value="UniProtKB-UniRule"/>
</dbReference>
<feature type="region of interest" description="Disordered" evidence="4">
    <location>
        <begin position="36"/>
        <end position="69"/>
    </location>
</feature>
<gene>
    <name evidence="5" type="ORF">CONCODRAFT_83513</name>
</gene>
<evidence type="ECO:0000256" key="2">
    <source>
        <dbReference type="ARBA" id="ARBA00023242"/>
    </source>
</evidence>
<evidence type="ECO:0000256" key="1">
    <source>
        <dbReference type="ARBA" id="ARBA00006199"/>
    </source>
</evidence>
<accession>A0A137PEX0</accession>
<name>A0A137PEX0_CONC2</name>
<dbReference type="OMA" id="DYTPHFL"/>
<sequence>MSESSKAPCFPLPPTDSNPFIINNSSASVTLNNASRNFTTSRQSPPPAIGKKRKNDNESNPGDFRSNNYPFIRTTSSIGKRYRNEYTSQQTLKSLLVSLEKDQLIEMFEMLTDRHPHLRPELFSLIPRPTLKSVQIAFETLEKKYQEAFPYSKEGPSTDAYAFTRVRPFLLEAKGAIIQFAEHFIQTESQAPALVIEYLHIATHFVHRLPQWDQPSHNQFKLDLYEKLIEYWIEFIKYLGEQIECGKIFGQSLVSQWASHLDEHNNITNGCFQNPINEFKQHLGWIIGIDSRR</sequence>
<dbReference type="Proteomes" id="UP000070444">
    <property type="component" value="Unassembled WGS sequence"/>
</dbReference>
<organism evidence="5 6">
    <name type="scientific">Conidiobolus coronatus (strain ATCC 28846 / CBS 209.66 / NRRL 28638)</name>
    <name type="common">Delacroixia coronata</name>
    <dbReference type="NCBI Taxonomy" id="796925"/>
    <lineage>
        <taxon>Eukaryota</taxon>
        <taxon>Fungi</taxon>
        <taxon>Fungi incertae sedis</taxon>
        <taxon>Zoopagomycota</taxon>
        <taxon>Entomophthoromycotina</taxon>
        <taxon>Entomophthoromycetes</taxon>
        <taxon>Entomophthorales</taxon>
        <taxon>Ancylistaceae</taxon>
        <taxon>Conidiobolus</taxon>
    </lineage>
</organism>
<evidence type="ECO:0000313" key="6">
    <source>
        <dbReference type="Proteomes" id="UP000070444"/>
    </source>
</evidence>
<protein>
    <recommendedName>
        <fullName evidence="3">Tethering factor for nuclear proteasome STS1</fullName>
    </recommendedName>
</protein>
<dbReference type="PANTHER" id="PTHR28032:SF1">
    <property type="entry name" value="FI02826P"/>
    <property type="match status" value="1"/>
</dbReference>
<comment type="similarity">
    <text evidence="1 3">Belongs to the cut8/STS1 family.</text>
</comment>
<dbReference type="STRING" id="796925.A0A137PEX0"/>
<dbReference type="GO" id="GO:0070628">
    <property type="term" value="F:proteasome binding"/>
    <property type="evidence" value="ECO:0007669"/>
    <property type="project" value="TreeGrafter"/>
</dbReference>
<comment type="subcellular location">
    <subcellularLocation>
        <location evidence="3">Cytoplasm</location>
    </subcellularLocation>
    <subcellularLocation>
        <location evidence="3">Nucleus</location>
    </subcellularLocation>
</comment>
<dbReference type="GO" id="GO:0031965">
    <property type="term" value="C:nuclear membrane"/>
    <property type="evidence" value="ECO:0007669"/>
    <property type="project" value="TreeGrafter"/>
</dbReference>
<dbReference type="Gene3D" id="1.20.58.1590">
    <property type="entry name" value="Tethering factor for nuclear proteasome Cut8/Sts1"/>
    <property type="match status" value="1"/>
</dbReference>
<dbReference type="InterPro" id="IPR038422">
    <property type="entry name" value="Cut8/Sts1_sf"/>
</dbReference>
<keyword evidence="3" id="KW-0813">Transport</keyword>
<dbReference type="GO" id="GO:0031144">
    <property type="term" value="P:proteasome localization"/>
    <property type="evidence" value="ECO:0007669"/>
    <property type="project" value="UniProtKB-UniRule"/>
</dbReference>
<dbReference type="GO" id="GO:0071630">
    <property type="term" value="P:nuclear protein quality control by the ubiquitin-proteasome system"/>
    <property type="evidence" value="ECO:0007669"/>
    <property type="project" value="UniProtKB-UniRule"/>
</dbReference>
<keyword evidence="3" id="KW-0653">Protein transport</keyword>
<keyword evidence="2 3" id="KW-0539">Nucleus</keyword>
<dbReference type="EMBL" id="KQ964436">
    <property type="protein sequence ID" value="KXN73491.1"/>
    <property type="molecule type" value="Genomic_DNA"/>
</dbReference>
<evidence type="ECO:0000313" key="5">
    <source>
        <dbReference type="EMBL" id="KXN73491.1"/>
    </source>
</evidence>
<keyword evidence="3" id="KW-0963">Cytoplasm</keyword>
<proteinExistence type="inferred from homology"/>
<keyword evidence="6" id="KW-1185">Reference proteome</keyword>
<dbReference type="AlphaFoldDB" id="A0A137PEX0"/>
<dbReference type="InterPro" id="IPR013868">
    <property type="entry name" value="Cut8/Sts1_fam"/>
</dbReference>
<dbReference type="GO" id="GO:0005737">
    <property type="term" value="C:cytoplasm"/>
    <property type="evidence" value="ECO:0007669"/>
    <property type="project" value="UniProtKB-SubCell"/>
</dbReference>
<dbReference type="Pfam" id="PF08559">
    <property type="entry name" value="Cut8"/>
    <property type="match status" value="1"/>
</dbReference>
<reference evidence="5 6" key="1">
    <citation type="journal article" date="2015" name="Genome Biol. Evol.">
        <title>Phylogenomic analyses indicate that early fungi evolved digesting cell walls of algal ancestors of land plants.</title>
        <authorList>
            <person name="Chang Y."/>
            <person name="Wang S."/>
            <person name="Sekimoto S."/>
            <person name="Aerts A.L."/>
            <person name="Choi C."/>
            <person name="Clum A."/>
            <person name="LaButti K.M."/>
            <person name="Lindquist E.A."/>
            <person name="Yee Ngan C."/>
            <person name="Ohm R.A."/>
            <person name="Salamov A.A."/>
            <person name="Grigoriev I.V."/>
            <person name="Spatafora J.W."/>
            <person name="Berbee M.L."/>
        </authorList>
    </citation>
    <scope>NUCLEOTIDE SEQUENCE [LARGE SCALE GENOMIC DNA]</scope>
    <source>
        <strain evidence="5 6">NRRL 28638</strain>
    </source>
</reference>
<dbReference type="OrthoDB" id="10061064at2759"/>
<dbReference type="PANTHER" id="PTHR28032">
    <property type="entry name" value="FI02826P"/>
    <property type="match status" value="1"/>
</dbReference>